<dbReference type="GO" id="GO:0004180">
    <property type="term" value="F:carboxypeptidase activity"/>
    <property type="evidence" value="ECO:0007669"/>
    <property type="project" value="UniProtKB-KW"/>
</dbReference>
<dbReference type="Proteomes" id="UP000267469">
    <property type="component" value="Unassembled WGS sequence"/>
</dbReference>
<protein>
    <submittedName>
        <fullName evidence="1">Carboxypeptidase regulatory-like domain-containing protein</fullName>
    </submittedName>
</protein>
<evidence type="ECO:0000313" key="2">
    <source>
        <dbReference type="Proteomes" id="UP000267469"/>
    </source>
</evidence>
<dbReference type="PROSITE" id="PS51257">
    <property type="entry name" value="PROKAR_LIPOPROTEIN"/>
    <property type="match status" value="1"/>
</dbReference>
<reference evidence="1 2" key="1">
    <citation type="submission" date="2018-10" db="EMBL/GenBank/DDBJ databases">
        <title>Sinomicrobium pectinilyticum sp. nov., a pectinase-producing bacterium isolated from alkaline and saline soil, and emended description of the genus Sinomicrobium.</title>
        <authorList>
            <person name="Cheng B."/>
            <person name="Li C."/>
            <person name="Lai Q."/>
            <person name="Du M."/>
            <person name="Shao Z."/>
            <person name="Xu P."/>
            <person name="Yang C."/>
        </authorList>
    </citation>
    <scope>NUCLEOTIDE SEQUENCE [LARGE SCALE GENOMIC DNA]</scope>
    <source>
        <strain evidence="1 2">5DNS001</strain>
    </source>
</reference>
<comment type="caution">
    <text evidence="1">The sequence shown here is derived from an EMBL/GenBank/DDBJ whole genome shotgun (WGS) entry which is preliminary data.</text>
</comment>
<dbReference type="OrthoDB" id="6058208at2"/>
<dbReference type="SUPFAM" id="SSF117074">
    <property type="entry name" value="Hypothetical protein PA1324"/>
    <property type="match status" value="1"/>
</dbReference>
<dbReference type="RefSeq" id="WP_123217022.1">
    <property type="nucleotide sequence ID" value="NZ_RJTM01000108.1"/>
</dbReference>
<keyword evidence="1" id="KW-0645">Protease</keyword>
<evidence type="ECO:0000313" key="1">
    <source>
        <dbReference type="EMBL" id="RNL82906.1"/>
    </source>
</evidence>
<dbReference type="EMBL" id="RJTM01000108">
    <property type="protein sequence ID" value="RNL82906.1"/>
    <property type="molecule type" value="Genomic_DNA"/>
</dbReference>
<proteinExistence type="predicted"/>
<name>A0A3N0E4Y6_SINP1</name>
<keyword evidence="2" id="KW-1185">Reference proteome</keyword>
<sequence length="220" mass="25645">MKSLCIDFSKKRRVFASLFTVFYILLSASCNPLKEADRKAEKNKVTTIYPTVAFDSLKAIHALQPGNSTIRGILFTKEKTSLGIKPPLGQKVYAQNTLVTLFPVTDYFNAWYELRKKRENKRTIVYMSNEAFHYRLETKTDEYGRFAFENLKPGTYFLQSIFNTSFAHTGQYYTGRSVYGNYGTAAHEYEYKTFYNQQNERIEKFVEIDQDGEIQEIKLK</sequence>
<keyword evidence="1" id="KW-0378">Hydrolase</keyword>
<organism evidence="1 2">
    <name type="scientific">Sinomicrobium pectinilyticum</name>
    <dbReference type="NCBI Taxonomy" id="1084421"/>
    <lineage>
        <taxon>Bacteria</taxon>
        <taxon>Pseudomonadati</taxon>
        <taxon>Bacteroidota</taxon>
        <taxon>Flavobacteriia</taxon>
        <taxon>Flavobacteriales</taxon>
        <taxon>Flavobacteriaceae</taxon>
        <taxon>Sinomicrobium</taxon>
    </lineage>
</organism>
<accession>A0A3N0E4Y6</accession>
<dbReference type="AlphaFoldDB" id="A0A3N0E4Y6"/>
<gene>
    <name evidence="1" type="ORF">ED312_15965</name>
</gene>
<keyword evidence="1" id="KW-0121">Carboxypeptidase</keyword>